<evidence type="ECO:0000313" key="3">
    <source>
        <dbReference type="Proteomes" id="UP001186944"/>
    </source>
</evidence>
<dbReference type="EMBL" id="VSWD01000005">
    <property type="protein sequence ID" value="KAK3102329.1"/>
    <property type="molecule type" value="Genomic_DNA"/>
</dbReference>
<evidence type="ECO:0000313" key="2">
    <source>
        <dbReference type="EMBL" id="KAK3102329.1"/>
    </source>
</evidence>
<evidence type="ECO:0000256" key="1">
    <source>
        <dbReference type="SAM" id="Phobius"/>
    </source>
</evidence>
<dbReference type="Proteomes" id="UP001186944">
    <property type="component" value="Unassembled WGS sequence"/>
</dbReference>
<accession>A0AA89C5Z2</accession>
<dbReference type="AlphaFoldDB" id="A0AA89C5Z2"/>
<organism evidence="2 3">
    <name type="scientific">Pinctada imbricata</name>
    <name type="common">Atlantic pearl-oyster</name>
    <name type="synonym">Pinctada martensii</name>
    <dbReference type="NCBI Taxonomy" id="66713"/>
    <lineage>
        <taxon>Eukaryota</taxon>
        <taxon>Metazoa</taxon>
        <taxon>Spiralia</taxon>
        <taxon>Lophotrochozoa</taxon>
        <taxon>Mollusca</taxon>
        <taxon>Bivalvia</taxon>
        <taxon>Autobranchia</taxon>
        <taxon>Pteriomorphia</taxon>
        <taxon>Pterioida</taxon>
        <taxon>Pterioidea</taxon>
        <taxon>Pteriidae</taxon>
        <taxon>Pinctada</taxon>
    </lineage>
</organism>
<dbReference type="Gene3D" id="2.60.120.260">
    <property type="entry name" value="Galactose-binding domain-like"/>
    <property type="match status" value="1"/>
</dbReference>
<gene>
    <name evidence="2" type="ORF">FSP39_010522</name>
</gene>
<proteinExistence type="predicted"/>
<sequence>MYEINTMSTIDISYRTDYDAPLSEAGDVTEKYTRAREIIQKYSGDSIKCYSCASYKHGEEKCGENSNLRPTDTDFIMECDVSCKLGYIDNVATGKRVYGRTCGKTPVQDCKRQELKRNHTGEFCQCKSNFCNLNWDIQSSDYEPLGLEVRNSAVISTYLYTNSLLVSVVVAVFLSSFV</sequence>
<keyword evidence="1" id="KW-0812">Transmembrane</keyword>
<keyword evidence="1" id="KW-1133">Transmembrane helix</keyword>
<protein>
    <submittedName>
        <fullName evidence="2">Uncharacterized protein</fullName>
    </submittedName>
</protein>
<keyword evidence="3" id="KW-1185">Reference proteome</keyword>
<keyword evidence="1" id="KW-0472">Membrane</keyword>
<comment type="caution">
    <text evidence="2">The sequence shown here is derived from an EMBL/GenBank/DDBJ whole genome shotgun (WGS) entry which is preliminary data.</text>
</comment>
<reference evidence="2" key="1">
    <citation type="submission" date="2019-08" db="EMBL/GenBank/DDBJ databases">
        <title>The improved chromosome-level genome for the pearl oyster Pinctada fucata martensii using PacBio sequencing and Hi-C.</title>
        <authorList>
            <person name="Zheng Z."/>
        </authorList>
    </citation>
    <scope>NUCLEOTIDE SEQUENCE</scope>
    <source>
        <strain evidence="2">ZZ-2019</strain>
        <tissue evidence="2">Adductor muscle</tissue>
    </source>
</reference>
<name>A0AA89C5Z2_PINIB</name>
<feature type="transmembrane region" description="Helical" evidence="1">
    <location>
        <begin position="158"/>
        <end position="177"/>
    </location>
</feature>